<evidence type="ECO:0000313" key="1">
    <source>
        <dbReference type="EMBL" id="AUZ95165.1"/>
    </source>
</evidence>
<name>A0A2L0V064_9CAUD</name>
<keyword evidence="2" id="KW-1185">Reference proteome</keyword>
<reference evidence="1 2" key="1">
    <citation type="submission" date="2017-06" db="EMBL/GenBank/DDBJ databases">
        <authorList>
            <person name="Kim H.J."/>
            <person name="Triplett B.A."/>
        </authorList>
    </citation>
    <scope>NUCLEOTIDE SEQUENCE [LARGE SCALE GENOMIC DNA]</scope>
</reference>
<protein>
    <submittedName>
        <fullName evidence="1">Uncharacterized protein</fullName>
    </submittedName>
</protein>
<proteinExistence type="predicted"/>
<dbReference type="EMBL" id="MF403008">
    <property type="protein sequence ID" value="AUZ95165.1"/>
    <property type="molecule type" value="Genomic_DNA"/>
</dbReference>
<evidence type="ECO:0000313" key="2">
    <source>
        <dbReference type="Proteomes" id="UP000223025"/>
    </source>
</evidence>
<dbReference type="GeneID" id="40088409"/>
<organism evidence="1 2">
    <name type="scientific">Agrobacterium phage Atu_ph07</name>
    <dbReference type="NCBI Taxonomy" id="2024264"/>
    <lineage>
        <taxon>Viruses</taxon>
        <taxon>Duplodnaviria</taxon>
        <taxon>Heunggongvirae</taxon>
        <taxon>Uroviricota</taxon>
        <taxon>Caudoviricetes</taxon>
        <taxon>Polybotosvirus</taxon>
        <taxon>Polybotosvirus Atuph07</taxon>
    </lineage>
</organism>
<dbReference type="KEGG" id="vg:40088409"/>
<dbReference type="Proteomes" id="UP000223025">
    <property type="component" value="Segment"/>
</dbReference>
<dbReference type="RefSeq" id="YP_009612071.1">
    <property type="nucleotide sequence ID" value="NC_042013.1"/>
</dbReference>
<accession>A0A2L0V064</accession>
<sequence>MDIEYRTRYNLEFDAVPSPVTASLLKYIDGHDFLWRYGNFGKGYIHNTFCIEDMFPFSVSINPEISYINISKYGAFNIMYKESPNNKDRFNNCHSGRYQGVSNLIEQFFEKGVFV</sequence>